<dbReference type="InterPro" id="IPR011989">
    <property type="entry name" value="ARM-like"/>
</dbReference>
<dbReference type="InterPro" id="IPR016024">
    <property type="entry name" value="ARM-type_fold"/>
</dbReference>
<feature type="region of interest" description="Disordered" evidence="1">
    <location>
        <begin position="387"/>
        <end position="422"/>
    </location>
</feature>
<proteinExistence type="predicted"/>
<name>A0ABQ9WMM1_9EUKA</name>
<feature type="compositionally biased region" description="Basic and acidic residues" evidence="1">
    <location>
        <begin position="399"/>
        <end position="422"/>
    </location>
</feature>
<keyword evidence="3" id="KW-1185">Reference proteome</keyword>
<organism evidence="2 3">
    <name type="scientific">Blattamonas nauphoetae</name>
    <dbReference type="NCBI Taxonomy" id="2049346"/>
    <lineage>
        <taxon>Eukaryota</taxon>
        <taxon>Metamonada</taxon>
        <taxon>Preaxostyla</taxon>
        <taxon>Oxymonadida</taxon>
        <taxon>Blattamonas</taxon>
    </lineage>
</organism>
<accession>A0ABQ9WMM1</accession>
<comment type="caution">
    <text evidence="2">The sequence shown here is derived from an EMBL/GenBank/DDBJ whole genome shotgun (WGS) entry which is preliminary data.</text>
</comment>
<sequence>MICDGNALAVDIIDKLIASNLHTTLITTIAKTGAAVTSSMLEALQSFSFGRASQMKTLFNAGVVDVLVDALYAKDPNAADTACVTMSAFVALSGEDPAIFREKKRDDKVEKTFVKHQQAFEKTWFSSQLHQYQEHVERGHDHIRHDSPDEASLAPKEYVFMKGKHDMCALHSALYLYPVALAIPHSPHGGNAHYALAILAEGKEEEHFKKSIVSSTYAASLPSLILTNEAIRTLSKDAKLAIADEGFFGRMFQYLSQLLKTKSLGMNTKAVKATLPPLETERTWVCLVIGVVLQQPPVPVVALLQELKVDNTEHSDLIRIGTSLLFEICIECELDEELETLADLGAVKATTPFLLHSNPDVSTNCDFVISLIEDGLAIYELDTSPRNDQVRREGRRGRNKSEEREGEEGTRVKRGKERKEQE</sequence>
<dbReference type="Gene3D" id="1.25.10.10">
    <property type="entry name" value="Leucine-rich Repeat Variant"/>
    <property type="match status" value="1"/>
</dbReference>
<evidence type="ECO:0000256" key="1">
    <source>
        <dbReference type="SAM" id="MobiDB-lite"/>
    </source>
</evidence>
<protein>
    <submittedName>
        <fullName evidence="2">Uncharacterized protein</fullName>
    </submittedName>
</protein>
<dbReference type="SUPFAM" id="SSF48371">
    <property type="entry name" value="ARM repeat"/>
    <property type="match status" value="1"/>
</dbReference>
<evidence type="ECO:0000313" key="3">
    <source>
        <dbReference type="Proteomes" id="UP001281761"/>
    </source>
</evidence>
<reference evidence="2 3" key="1">
    <citation type="journal article" date="2022" name="bioRxiv">
        <title>Genomics of Preaxostyla Flagellates Illuminates Evolutionary Transitions and the Path Towards Mitochondrial Loss.</title>
        <authorList>
            <person name="Novak L.V.F."/>
            <person name="Treitli S.C."/>
            <person name="Pyrih J."/>
            <person name="Halakuc P."/>
            <person name="Pipaliya S.V."/>
            <person name="Vacek V."/>
            <person name="Brzon O."/>
            <person name="Soukal P."/>
            <person name="Eme L."/>
            <person name="Dacks J.B."/>
            <person name="Karnkowska A."/>
            <person name="Elias M."/>
            <person name="Hampl V."/>
        </authorList>
    </citation>
    <scope>NUCLEOTIDE SEQUENCE [LARGE SCALE GENOMIC DNA]</scope>
    <source>
        <strain evidence="2">NAU3</strain>
        <tissue evidence="2">Gut</tissue>
    </source>
</reference>
<dbReference type="Proteomes" id="UP001281761">
    <property type="component" value="Unassembled WGS sequence"/>
</dbReference>
<evidence type="ECO:0000313" key="2">
    <source>
        <dbReference type="EMBL" id="KAK2940696.1"/>
    </source>
</evidence>
<dbReference type="EMBL" id="JARBJD010000620">
    <property type="protein sequence ID" value="KAK2940696.1"/>
    <property type="molecule type" value="Genomic_DNA"/>
</dbReference>
<gene>
    <name evidence="2" type="ORF">BLNAU_24391</name>
</gene>